<reference evidence="1 2" key="1">
    <citation type="journal article" date="2020" name="Phytopathology">
        <title>Genome Sequence Resources of Colletotrichum truncatum, C. plurivorum, C. musicola, and C. sojae: Four Species Pathogenic to Soybean (Glycine max).</title>
        <authorList>
            <person name="Rogerio F."/>
            <person name="Boufleur T.R."/>
            <person name="Ciampi-Guillardi M."/>
            <person name="Sukno S.A."/>
            <person name="Thon M.R."/>
            <person name="Massola Junior N.S."/>
            <person name="Baroncelli R."/>
        </authorList>
    </citation>
    <scope>NUCLEOTIDE SEQUENCE [LARGE SCALE GENOMIC DNA]</scope>
    <source>
        <strain evidence="1 2">CMES1059</strain>
    </source>
</reference>
<keyword evidence="1" id="KW-0675">Receptor</keyword>
<name>A0ACC3YKU0_COLTU</name>
<dbReference type="EMBL" id="VUJX02000008">
    <property type="protein sequence ID" value="KAL0932516.1"/>
    <property type="molecule type" value="Genomic_DNA"/>
</dbReference>
<proteinExistence type="predicted"/>
<accession>A0ACC3YKU0</accession>
<protein>
    <submittedName>
        <fullName evidence="1">Signal sequence receptor alpha subunit</fullName>
    </submittedName>
</protein>
<comment type="caution">
    <text evidence="1">The sequence shown here is derived from an EMBL/GenBank/DDBJ whole genome shotgun (WGS) entry which is preliminary data.</text>
</comment>
<gene>
    <name evidence="1" type="ORF">CTRU02_211479</name>
</gene>
<evidence type="ECO:0000313" key="2">
    <source>
        <dbReference type="Proteomes" id="UP000805649"/>
    </source>
</evidence>
<keyword evidence="2" id="KW-1185">Reference proteome</keyword>
<dbReference type="Proteomes" id="UP000805649">
    <property type="component" value="Unassembled WGS sequence"/>
</dbReference>
<organism evidence="1 2">
    <name type="scientific">Colletotrichum truncatum</name>
    <name type="common">Anthracnose fungus</name>
    <name type="synonym">Colletotrichum capsici</name>
    <dbReference type="NCBI Taxonomy" id="5467"/>
    <lineage>
        <taxon>Eukaryota</taxon>
        <taxon>Fungi</taxon>
        <taxon>Dikarya</taxon>
        <taxon>Ascomycota</taxon>
        <taxon>Pezizomycotina</taxon>
        <taxon>Sordariomycetes</taxon>
        <taxon>Hypocreomycetidae</taxon>
        <taxon>Glomerellales</taxon>
        <taxon>Glomerellaceae</taxon>
        <taxon>Colletotrichum</taxon>
        <taxon>Colletotrichum truncatum species complex</taxon>
    </lineage>
</organism>
<sequence length="198" mass="22008">MSSLPQQVCPTWVFASGSNAHACKNRAWFTEYIPFESVTYNYVGEGPRVYGVGTVELPIAQPPRADGLSMLSTLRLENVLHTPDSICNVIGGMLPLNLIGGRKGGDGFGRYALHQADGHPVVYSRPGQTLFVVQLRKPPSGLQYGPSTLEEDVNYVINVSWPESERERFKDHLRQSDGVSQEAGYTRKEKQWLKKLSN</sequence>
<evidence type="ECO:0000313" key="1">
    <source>
        <dbReference type="EMBL" id="KAL0932516.1"/>
    </source>
</evidence>